<keyword evidence="6" id="KW-0862">Zinc</keyword>
<dbReference type="Gene3D" id="3.20.20.140">
    <property type="entry name" value="Metal-dependent hydrolases"/>
    <property type="match status" value="1"/>
</dbReference>
<evidence type="ECO:0000256" key="4">
    <source>
        <dbReference type="ARBA" id="ARBA00022723"/>
    </source>
</evidence>
<dbReference type="Pfam" id="PF00962">
    <property type="entry name" value="A_deaminase"/>
    <property type="match status" value="1"/>
</dbReference>
<dbReference type="AlphaFoldDB" id="A0A8H6UH84"/>
<dbReference type="Proteomes" id="UP000630445">
    <property type="component" value="Unassembled WGS sequence"/>
</dbReference>
<comment type="catalytic activity">
    <reaction evidence="8">
        <text>N(6)-methyl-AMP + H2O + H(+) = IMP + methylamine</text>
        <dbReference type="Rhea" id="RHEA:16001"/>
        <dbReference type="ChEBI" id="CHEBI:15377"/>
        <dbReference type="ChEBI" id="CHEBI:15378"/>
        <dbReference type="ChEBI" id="CHEBI:58053"/>
        <dbReference type="ChEBI" id="CHEBI:59338"/>
        <dbReference type="ChEBI" id="CHEBI:144842"/>
    </reaction>
    <physiologicalReaction direction="left-to-right" evidence="8">
        <dbReference type="Rhea" id="RHEA:16002"/>
    </physiologicalReaction>
</comment>
<proteinExistence type="inferred from homology"/>
<evidence type="ECO:0000256" key="5">
    <source>
        <dbReference type="ARBA" id="ARBA00022801"/>
    </source>
</evidence>
<sequence length="357" mass="39448">MDVSKAVDATFTKALPKIEVHAHLSGSISRQCLHEIWVKKKAQNPDFDVEDPLVVMPPGKVDYSLQTFFSVFSKSIYQLCNDLDSLAYATHSVLKDFLADGVRYLELRTIPRASPTLAFTRTEYLSTVLTTIETFLTTQNQMSVYLILAIDRGHSTPADALSIIDLAIAHAPRIVGVDICGNPTKGDVGLYGPALSKAKSHGLGITVHFAETEASASETELSTLLSFRPDRLGHVIHVSEEFKREIARRRLGLELCMSCNVHAEMIDGGFPAHHFGYWRHVDCPVVLCVCSFSPPFTSSGITSPVSNEYLLAAEHFQLGRAELLALCRESVDVIFGGQAEKERMRGLLLDFEDTYTE</sequence>
<dbReference type="GO" id="GO:0046103">
    <property type="term" value="P:inosine biosynthetic process"/>
    <property type="evidence" value="ECO:0007669"/>
    <property type="project" value="TreeGrafter"/>
</dbReference>
<keyword evidence="4" id="KW-0479">Metal-binding</keyword>
<evidence type="ECO:0000256" key="3">
    <source>
        <dbReference type="ARBA" id="ARBA00011245"/>
    </source>
</evidence>
<organism evidence="10 11">
    <name type="scientific">Aspergillus hiratsukae</name>
    <dbReference type="NCBI Taxonomy" id="1194566"/>
    <lineage>
        <taxon>Eukaryota</taxon>
        <taxon>Fungi</taxon>
        <taxon>Dikarya</taxon>
        <taxon>Ascomycota</taxon>
        <taxon>Pezizomycotina</taxon>
        <taxon>Eurotiomycetes</taxon>
        <taxon>Eurotiomycetidae</taxon>
        <taxon>Eurotiales</taxon>
        <taxon>Aspergillaceae</taxon>
        <taxon>Aspergillus</taxon>
        <taxon>Aspergillus subgen. Fumigati</taxon>
    </lineage>
</organism>
<evidence type="ECO:0000256" key="6">
    <source>
        <dbReference type="ARBA" id="ARBA00022833"/>
    </source>
</evidence>
<comment type="similarity">
    <text evidence="2">Belongs to the metallo-dependent hydrolases superfamily. Adenosine and AMP deaminases family.</text>
</comment>
<dbReference type="InterPro" id="IPR006330">
    <property type="entry name" value="Ado/ade_deaminase"/>
</dbReference>
<evidence type="ECO:0000313" key="11">
    <source>
        <dbReference type="Proteomes" id="UP000630445"/>
    </source>
</evidence>
<keyword evidence="11" id="KW-1185">Reference proteome</keyword>
<evidence type="ECO:0000313" key="10">
    <source>
        <dbReference type="EMBL" id="KAF7125567.1"/>
    </source>
</evidence>
<comment type="cofactor">
    <cofactor evidence="1">
        <name>Zn(2+)</name>
        <dbReference type="ChEBI" id="CHEBI:29105"/>
    </cofactor>
</comment>
<dbReference type="InterPro" id="IPR001365">
    <property type="entry name" value="A_deaminase_dom"/>
</dbReference>
<dbReference type="PANTHER" id="PTHR11409">
    <property type="entry name" value="ADENOSINE DEAMINASE"/>
    <property type="match status" value="1"/>
</dbReference>
<keyword evidence="5" id="KW-0378">Hydrolase</keyword>
<dbReference type="GO" id="GO:0046872">
    <property type="term" value="F:metal ion binding"/>
    <property type="evidence" value="ECO:0007669"/>
    <property type="project" value="UniProtKB-KW"/>
</dbReference>
<reference evidence="10" key="1">
    <citation type="submission" date="2020-06" db="EMBL/GenBank/DDBJ databases">
        <title>Draft genome sequences of strains closely related to Aspergillus parafelis and Aspergillus hiratsukae.</title>
        <authorList>
            <person name="Dos Santos R.A.C."/>
            <person name="Rivero-Menendez O."/>
            <person name="Steenwyk J.L."/>
            <person name="Mead M.E."/>
            <person name="Goldman G.H."/>
            <person name="Alastruey-Izquierdo A."/>
            <person name="Rokas A."/>
        </authorList>
    </citation>
    <scope>NUCLEOTIDE SEQUENCE</scope>
    <source>
        <strain evidence="10">CNM-CM5793</strain>
    </source>
</reference>
<dbReference type="FunFam" id="3.20.20.140:FF:000033">
    <property type="entry name" value="Adenosine deaminase-like protein"/>
    <property type="match status" value="1"/>
</dbReference>
<keyword evidence="7" id="KW-0546">Nucleotide metabolism</keyword>
<dbReference type="GO" id="GO:0009117">
    <property type="term" value="P:nucleotide metabolic process"/>
    <property type="evidence" value="ECO:0007669"/>
    <property type="project" value="UniProtKB-KW"/>
</dbReference>
<evidence type="ECO:0000256" key="7">
    <source>
        <dbReference type="ARBA" id="ARBA00023080"/>
    </source>
</evidence>
<feature type="domain" description="Adenosine deaminase" evidence="9">
    <location>
        <begin position="16"/>
        <end position="345"/>
    </location>
</feature>
<dbReference type="InterPro" id="IPR032466">
    <property type="entry name" value="Metal_Hydrolase"/>
</dbReference>
<gene>
    <name evidence="10" type="ORF">CNMCM5793_001827</name>
</gene>
<comment type="subunit">
    <text evidence="3">Monomer.</text>
</comment>
<dbReference type="SUPFAM" id="SSF51556">
    <property type="entry name" value="Metallo-dependent hydrolases"/>
    <property type="match status" value="1"/>
</dbReference>
<dbReference type="OrthoDB" id="272271at2759"/>
<dbReference type="GO" id="GO:0006154">
    <property type="term" value="P:adenosine catabolic process"/>
    <property type="evidence" value="ECO:0007669"/>
    <property type="project" value="TreeGrafter"/>
</dbReference>
<evidence type="ECO:0000256" key="2">
    <source>
        <dbReference type="ARBA" id="ARBA00006676"/>
    </source>
</evidence>
<comment type="caution">
    <text evidence="10">The sequence shown here is derived from an EMBL/GenBank/DDBJ whole genome shotgun (WGS) entry which is preliminary data.</text>
</comment>
<name>A0A8H6UH84_9EURO</name>
<dbReference type="PANTHER" id="PTHR11409:SF42">
    <property type="entry name" value="ADENOSINE DEAMINASE-LIKE PROTEIN"/>
    <property type="match status" value="1"/>
</dbReference>
<evidence type="ECO:0000259" key="9">
    <source>
        <dbReference type="Pfam" id="PF00962"/>
    </source>
</evidence>
<dbReference type="EMBL" id="JACBAD010001977">
    <property type="protein sequence ID" value="KAF7125567.1"/>
    <property type="molecule type" value="Genomic_DNA"/>
</dbReference>
<protein>
    <recommendedName>
        <fullName evidence="9">Adenosine deaminase domain-containing protein</fullName>
    </recommendedName>
</protein>
<evidence type="ECO:0000256" key="1">
    <source>
        <dbReference type="ARBA" id="ARBA00001947"/>
    </source>
</evidence>
<evidence type="ECO:0000256" key="8">
    <source>
        <dbReference type="ARBA" id="ARBA00048787"/>
    </source>
</evidence>
<accession>A0A8H6UH84</accession>
<dbReference type="GO" id="GO:0004000">
    <property type="term" value="F:adenosine deaminase activity"/>
    <property type="evidence" value="ECO:0007669"/>
    <property type="project" value="TreeGrafter"/>
</dbReference>